<sequence length="96" mass="10878">MVVFSYLRGHPRALQEHKGAVKSPRTTRSHSLQGYNKGELGASWSINMHPKFPILSEGKSIWSKKSSYKNSGLLFGYCLAERIEKKYDLEAIFSSD</sequence>
<feature type="compositionally biased region" description="Polar residues" evidence="1">
    <location>
        <begin position="24"/>
        <end position="34"/>
    </location>
</feature>
<accession>A0A4Y7JUG3</accession>
<name>A0A4Y7JUG3_PAPSO</name>
<evidence type="ECO:0000313" key="2">
    <source>
        <dbReference type="EMBL" id="RZC64206.1"/>
    </source>
</evidence>
<evidence type="ECO:0000256" key="1">
    <source>
        <dbReference type="SAM" id="MobiDB-lite"/>
    </source>
</evidence>
<organism evidence="2 3">
    <name type="scientific">Papaver somniferum</name>
    <name type="common">Opium poppy</name>
    <dbReference type="NCBI Taxonomy" id="3469"/>
    <lineage>
        <taxon>Eukaryota</taxon>
        <taxon>Viridiplantae</taxon>
        <taxon>Streptophyta</taxon>
        <taxon>Embryophyta</taxon>
        <taxon>Tracheophyta</taxon>
        <taxon>Spermatophyta</taxon>
        <taxon>Magnoliopsida</taxon>
        <taxon>Ranunculales</taxon>
        <taxon>Papaveraceae</taxon>
        <taxon>Papaveroideae</taxon>
        <taxon>Papaver</taxon>
    </lineage>
</organism>
<dbReference type="Gramene" id="RZC64206">
    <property type="protein sequence ID" value="RZC64206"/>
    <property type="gene ID" value="C5167_025977"/>
</dbReference>
<proteinExistence type="predicted"/>
<feature type="region of interest" description="Disordered" evidence="1">
    <location>
        <begin position="15"/>
        <end position="35"/>
    </location>
</feature>
<dbReference type="EMBL" id="CM010719">
    <property type="protein sequence ID" value="RZC64206.1"/>
    <property type="molecule type" value="Genomic_DNA"/>
</dbReference>
<keyword evidence="3" id="KW-1185">Reference proteome</keyword>
<gene>
    <name evidence="2" type="ORF">C5167_025977</name>
</gene>
<dbReference type="AlphaFoldDB" id="A0A4Y7JUG3"/>
<reference evidence="2 3" key="1">
    <citation type="journal article" date="2018" name="Science">
        <title>The opium poppy genome and morphinan production.</title>
        <authorList>
            <person name="Guo L."/>
            <person name="Winzer T."/>
            <person name="Yang X."/>
            <person name="Li Y."/>
            <person name="Ning Z."/>
            <person name="He Z."/>
            <person name="Teodor R."/>
            <person name="Lu Y."/>
            <person name="Bowser T.A."/>
            <person name="Graham I.A."/>
            <person name="Ye K."/>
        </authorList>
    </citation>
    <scope>NUCLEOTIDE SEQUENCE [LARGE SCALE GENOMIC DNA]</scope>
    <source>
        <strain evidence="3">cv. HN1</strain>
        <tissue evidence="2">Leaves</tissue>
    </source>
</reference>
<evidence type="ECO:0000313" key="3">
    <source>
        <dbReference type="Proteomes" id="UP000316621"/>
    </source>
</evidence>
<protein>
    <submittedName>
        <fullName evidence="2">Uncharacterized protein</fullName>
    </submittedName>
</protein>
<dbReference type="Proteomes" id="UP000316621">
    <property type="component" value="Chromosome 5"/>
</dbReference>